<feature type="region of interest" description="Disordered" evidence="1">
    <location>
        <begin position="71"/>
        <end position="115"/>
    </location>
</feature>
<reference evidence="3" key="1">
    <citation type="journal article" date="2021" name="Sci. Adv.">
        <title>The American lobster genome reveals insights on longevity, neural, and immune adaptations.</title>
        <authorList>
            <person name="Polinski J.M."/>
            <person name="Zimin A.V."/>
            <person name="Clark K.F."/>
            <person name="Kohn A.B."/>
            <person name="Sadowski N."/>
            <person name="Timp W."/>
            <person name="Ptitsyn A."/>
            <person name="Khanna P."/>
            <person name="Romanova D.Y."/>
            <person name="Williams P."/>
            <person name="Greenwood S.J."/>
            <person name="Moroz L.L."/>
            <person name="Walt D.R."/>
            <person name="Bodnar A.G."/>
        </authorList>
    </citation>
    <scope>NUCLEOTIDE SEQUENCE</scope>
    <source>
        <strain evidence="3">GMGI-L3</strain>
    </source>
</reference>
<organism evidence="3 4">
    <name type="scientific">Homarus americanus</name>
    <name type="common">American lobster</name>
    <dbReference type="NCBI Taxonomy" id="6706"/>
    <lineage>
        <taxon>Eukaryota</taxon>
        <taxon>Metazoa</taxon>
        <taxon>Ecdysozoa</taxon>
        <taxon>Arthropoda</taxon>
        <taxon>Crustacea</taxon>
        <taxon>Multicrustacea</taxon>
        <taxon>Malacostraca</taxon>
        <taxon>Eumalacostraca</taxon>
        <taxon>Eucarida</taxon>
        <taxon>Decapoda</taxon>
        <taxon>Pleocyemata</taxon>
        <taxon>Astacidea</taxon>
        <taxon>Nephropoidea</taxon>
        <taxon>Nephropidae</taxon>
        <taxon>Homarus</taxon>
    </lineage>
</organism>
<protein>
    <submittedName>
        <fullName evidence="3">Pogo transposable element-like 86</fullName>
    </submittedName>
</protein>
<dbReference type="Gene3D" id="1.10.10.60">
    <property type="entry name" value="Homeodomain-like"/>
    <property type="match status" value="1"/>
</dbReference>
<dbReference type="AlphaFoldDB" id="A0A8J5MQW1"/>
<keyword evidence="4" id="KW-1185">Reference proteome</keyword>
<evidence type="ECO:0000259" key="2">
    <source>
        <dbReference type="Pfam" id="PF09607"/>
    </source>
</evidence>
<feature type="compositionally biased region" description="Low complexity" evidence="1">
    <location>
        <begin position="78"/>
        <end position="89"/>
    </location>
</feature>
<dbReference type="Pfam" id="PF09607">
    <property type="entry name" value="BrkDBD"/>
    <property type="match status" value="1"/>
</dbReference>
<dbReference type="EMBL" id="JAHLQT010031306">
    <property type="protein sequence ID" value="KAG7160414.1"/>
    <property type="molecule type" value="Genomic_DNA"/>
</dbReference>
<name>A0A8J5MQW1_HOMAM</name>
<accession>A0A8J5MQW1</accession>
<proteinExistence type="predicted"/>
<evidence type="ECO:0000256" key="1">
    <source>
        <dbReference type="SAM" id="MobiDB-lite"/>
    </source>
</evidence>
<dbReference type="Proteomes" id="UP000747542">
    <property type="component" value="Unassembled WGS sequence"/>
</dbReference>
<sequence>MDSRRKFTAMFKLRVIEYAEQTNNCAAAREFKVSEKSVRDWKKLSAQLKLLPKNKCANRGKCSKWPQLEVEVAKHTPDTPGTPDTPHTTGHPRHTHTPVPPLTPGTPSDTPRHIS</sequence>
<feature type="domain" description="Brinker DNA-binding" evidence="2">
    <location>
        <begin position="3"/>
        <end position="49"/>
    </location>
</feature>
<comment type="caution">
    <text evidence="3">The sequence shown here is derived from an EMBL/GenBank/DDBJ whole genome shotgun (WGS) entry which is preliminary data.</text>
</comment>
<evidence type="ECO:0000313" key="3">
    <source>
        <dbReference type="EMBL" id="KAG7160414.1"/>
    </source>
</evidence>
<dbReference type="InterPro" id="IPR018586">
    <property type="entry name" value="Brinker_DNA-bd"/>
</dbReference>
<evidence type="ECO:0000313" key="4">
    <source>
        <dbReference type="Proteomes" id="UP000747542"/>
    </source>
</evidence>
<gene>
    <name evidence="3" type="primary">Pogo-L86</name>
    <name evidence="3" type="ORF">Hamer_G001655</name>
</gene>